<proteinExistence type="inferred from homology"/>
<dbReference type="Pfam" id="PF05456">
    <property type="entry name" value="eIF_4EBP"/>
    <property type="match status" value="1"/>
</dbReference>
<evidence type="ECO:0000256" key="1">
    <source>
        <dbReference type="ARBA" id="ARBA00005480"/>
    </source>
</evidence>
<name>A0AA88HU90_ARTSF</name>
<dbReference type="GO" id="GO:0005737">
    <property type="term" value="C:cytoplasm"/>
    <property type="evidence" value="ECO:0007669"/>
    <property type="project" value="TreeGrafter"/>
</dbReference>
<dbReference type="EMBL" id="JAVRJZ010000012">
    <property type="protein sequence ID" value="KAK2715158.1"/>
    <property type="molecule type" value="Genomic_DNA"/>
</dbReference>
<comment type="similarity">
    <text evidence="1">Belongs to the eIF4E-binding protein family.</text>
</comment>
<dbReference type="GO" id="GO:0008190">
    <property type="term" value="F:eukaryotic initiation factor 4E binding"/>
    <property type="evidence" value="ECO:0007669"/>
    <property type="project" value="InterPro"/>
</dbReference>
<gene>
    <name evidence="5" type="ORF">QYM36_009963</name>
</gene>
<sequence length="116" mass="12832">MEKKGTLNETPILAIPRRIKVNDPSELPNEYSTTPGGTLYSTTPGGTKIIYERSFMKNLKNSPLSQTPPKGVSSFPSEVLRNGIKAEPKQAKKESKDVIPKKEAPLVNEDTFDMEL</sequence>
<dbReference type="PANTHER" id="PTHR12669:SF12">
    <property type="entry name" value="EUKARYOTIC TRANSLATION INITIATION FACTOR 4E-BINDING PROTEIN"/>
    <property type="match status" value="1"/>
</dbReference>
<dbReference type="GO" id="GO:0045947">
    <property type="term" value="P:negative regulation of translational initiation"/>
    <property type="evidence" value="ECO:0007669"/>
    <property type="project" value="InterPro"/>
</dbReference>
<dbReference type="Proteomes" id="UP001187531">
    <property type="component" value="Unassembled WGS sequence"/>
</dbReference>
<feature type="region of interest" description="Disordered" evidence="4">
    <location>
        <begin position="81"/>
        <end position="116"/>
    </location>
</feature>
<dbReference type="InterPro" id="IPR008606">
    <property type="entry name" value="EIF4EBP"/>
</dbReference>
<feature type="compositionally biased region" description="Basic and acidic residues" evidence="4">
    <location>
        <begin position="84"/>
        <end position="104"/>
    </location>
</feature>
<keyword evidence="2" id="KW-0810">Translation regulation</keyword>
<organism evidence="5 6">
    <name type="scientific">Artemia franciscana</name>
    <name type="common">Brine shrimp</name>
    <name type="synonym">Artemia sanfranciscana</name>
    <dbReference type="NCBI Taxonomy" id="6661"/>
    <lineage>
        <taxon>Eukaryota</taxon>
        <taxon>Metazoa</taxon>
        <taxon>Ecdysozoa</taxon>
        <taxon>Arthropoda</taxon>
        <taxon>Crustacea</taxon>
        <taxon>Branchiopoda</taxon>
        <taxon>Anostraca</taxon>
        <taxon>Artemiidae</taxon>
        <taxon>Artemia</taxon>
    </lineage>
</organism>
<accession>A0AA88HU90</accession>
<keyword evidence="6" id="KW-1185">Reference proteome</keyword>
<evidence type="ECO:0000256" key="2">
    <source>
        <dbReference type="ARBA" id="ARBA00022845"/>
    </source>
</evidence>
<feature type="region of interest" description="Disordered" evidence="4">
    <location>
        <begin position="20"/>
        <end position="44"/>
    </location>
</feature>
<keyword evidence="3" id="KW-0652">Protein synthesis inhibitor</keyword>
<feature type="compositionally biased region" description="Polar residues" evidence="4">
    <location>
        <begin position="30"/>
        <end position="44"/>
    </location>
</feature>
<evidence type="ECO:0000313" key="5">
    <source>
        <dbReference type="EMBL" id="KAK2715158.1"/>
    </source>
</evidence>
<evidence type="ECO:0000256" key="4">
    <source>
        <dbReference type="SAM" id="MobiDB-lite"/>
    </source>
</evidence>
<dbReference type="AlphaFoldDB" id="A0AA88HU90"/>
<protein>
    <submittedName>
        <fullName evidence="5">Uncharacterized protein</fullName>
    </submittedName>
</protein>
<comment type="caution">
    <text evidence="5">The sequence shown here is derived from an EMBL/GenBank/DDBJ whole genome shotgun (WGS) entry which is preliminary data.</text>
</comment>
<evidence type="ECO:0000313" key="6">
    <source>
        <dbReference type="Proteomes" id="UP001187531"/>
    </source>
</evidence>
<evidence type="ECO:0000256" key="3">
    <source>
        <dbReference type="ARBA" id="ARBA00023193"/>
    </source>
</evidence>
<dbReference type="PANTHER" id="PTHR12669">
    <property type="entry name" value="EUKARYOTIC TRANSLATION INITIATION FACTOR 4E-BINDING PROTEIN"/>
    <property type="match status" value="1"/>
</dbReference>
<reference evidence="5" key="1">
    <citation type="submission" date="2023-07" db="EMBL/GenBank/DDBJ databases">
        <title>Chromosome-level genome assembly of Artemia franciscana.</title>
        <authorList>
            <person name="Jo E."/>
        </authorList>
    </citation>
    <scope>NUCLEOTIDE SEQUENCE</scope>
    <source>
        <tissue evidence="5">Whole body</tissue>
    </source>
</reference>